<dbReference type="Proteomes" id="UP000679848">
    <property type="component" value="Chromosome"/>
</dbReference>
<dbReference type="KEGG" id="pfaa:MM59RIKEN_27570"/>
<dbReference type="PANTHER" id="PTHR43761">
    <property type="entry name" value="D-ISOMER SPECIFIC 2-HYDROXYACID DEHYDROGENASE FAMILY PROTEIN (AFU_ORTHOLOGUE AFUA_1G13630)"/>
    <property type="match status" value="1"/>
</dbReference>
<evidence type="ECO:0000259" key="5">
    <source>
        <dbReference type="Pfam" id="PF00389"/>
    </source>
</evidence>
<protein>
    <submittedName>
        <fullName evidence="7">D-isomer specific 2-hydroxyacid dehydrogenase family protein</fullName>
    </submittedName>
</protein>
<dbReference type="GO" id="GO:0051287">
    <property type="term" value="F:NAD binding"/>
    <property type="evidence" value="ECO:0007669"/>
    <property type="project" value="InterPro"/>
</dbReference>
<dbReference type="RefSeq" id="WP_213543551.1">
    <property type="nucleotide sequence ID" value="NZ_AP023420.1"/>
</dbReference>
<evidence type="ECO:0000313" key="7">
    <source>
        <dbReference type="EMBL" id="BCK85438.1"/>
    </source>
</evidence>
<organism evidence="7 8">
    <name type="scientific">Pusillibacter faecalis</name>
    <dbReference type="NCBI Taxonomy" id="2714358"/>
    <lineage>
        <taxon>Bacteria</taxon>
        <taxon>Bacillati</taxon>
        <taxon>Bacillota</taxon>
        <taxon>Clostridia</taxon>
        <taxon>Eubacteriales</taxon>
        <taxon>Oscillospiraceae</taxon>
        <taxon>Pusillibacter</taxon>
    </lineage>
</organism>
<gene>
    <name evidence="7" type="ORF">MM59RIKEN_27570</name>
</gene>
<evidence type="ECO:0000259" key="6">
    <source>
        <dbReference type="Pfam" id="PF02826"/>
    </source>
</evidence>
<name>A0A810QAX9_9FIRM</name>
<evidence type="ECO:0000256" key="3">
    <source>
        <dbReference type="ARBA" id="ARBA00023027"/>
    </source>
</evidence>
<dbReference type="Pfam" id="PF00389">
    <property type="entry name" value="2-Hacid_dh"/>
    <property type="match status" value="1"/>
</dbReference>
<dbReference type="PROSITE" id="PS00671">
    <property type="entry name" value="D_2_HYDROXYACID_DH_3"/>
    <property type="match status" value="1"/>
</dbReference>
<accession>A0A810QAX9</accession>
<dbReference type="InterPro" id="IPR029753">
    <property type="entry name" value="D-isomer_DH_CS"/>
</dbReference>
<evidence type="ECO:0000256" key="4">
    <source>
        <dbReference type="RuleBase" id="RU003719"/>
    </source>
</evidence>
<dbReference type="GO" id="GO:0003714">
    <property type="term" value="F:transcription corepressor activity"/>
    <property type="evidence" value="ECO:0007669"/>
    <property type="project" value="InterPro"/>
</dbReference>
<dbReference type="InterPro" id="IPR050418">
    <property type="entry name" value="D-iso_2-hydroxyacid_DH_PdxB"/>
</dbReference>
<dbReference type="SUPFAM" id="SSF51735">
    <property type="entry name" value="NAD(P)-binding Rossmann-fold domains"/>
    <property type="match status" value="1"/>
</dbReference>
<sequence>MSQKVVMTGTLGVMTESNLQVMKELLERKLPGAEFQFLFDAPQDDKTLIAAAKGASVMITQYQFLSDAVYDALAPELKAVVAFGIGYNSANLSAATAHGVYVCNVPNYCLEEVAVHVVALIMAEQRRMPNLIKWIEDGKWGGGYKAIAPVRRFSCSTVGLYGFGRIARYVAKMLSGFGCRVIAYDAIVSAESIREAGVEPVDFDTLLAESDYLTLHVPLLPSTEGIFNRDAFQKMKPTAILVNTARGALCNPDDLYDALTTGKIYGAAIDAYITEPPAGVERKILELPNVLSTPHVGYYSDDAFNELIEQTVDVAIHVLKNEDPGTLINRELWKQ</sequence>
<reference evidence="7" key="1">
    <citation type="submission" date="2020-09" db="EMBL/GenBank/DDBJ databases">
        <title>New species isolated from human feces.</title>
        <authorList>
            <person name="Kitahara M."/>
            <person name="Shigeno Y."/>
            <person name="Shime M."/>
            <person name="Matsumoto Y."/>
            <person name="Nakamura S."/>
            <person name="Motooka D."/>
            <person name="Fukuoka S."/>
            <person name="Nishikawa H."/>
            <person name="Benno Y."/>
        </authorList>
    </citation>
    <scope>NUCLEOTIDE SEQUENCE</scope>
    <source>
        <strain evidence="7">MM59</strain>
    </source>
</reference>
<feature type="domain" description="D-isomer specific 2-hydroxyacid dehydrogenase catalytic" evidence="5">
    <location>
        <begin position="21"/>
        <end position="329"/>
    </location>
</feature>
<dbReference type="InterPro" id="IPR006140">
    <property type="entry name" value="D-isomer_DH_NAD-bd"/>
</dbReference>
<dbReference type="InterPro" id="IPR036291">
    <property type="entry name" value="NAD(P)-bd_dom_sf"/>
</dbReference>
<dbReference type="InterPro" id="IPR043322">
    <property type="entry name" value="CtBP"/>
</dbReference>
<dbReference type="Pfam" id="PF02826">
    <property type="entry name" value="2-Hacid_dh_C"/>
    <property type="match status" value="1"/>
</dbReference>
<keyword evidence="2 4" id="KW-0560">Oxidoreductase</keyword>
<evidence type="ECO:0000256" key="1">
    <source>
        <dbReference type="ARBA" id="ARBA00005854"/>
    </source>
</evidence>
<comment type="similarity">
    <text evidence="1 4">Belongs to the D-isomer specific 2-hydroxyacid dehydrogenase family.</text>
</comment>
<keyword evidence="3" id="KW-0520">NAD</keyword>
<dbReference type="CDD" id="cd05299">
    <property type="entry name" value="CtBP_dh"/>
    <property type="match status" value="1"/>
</dbReference>
<proteinExistence type="inferred from homology"/>
<evidence type="ECO:0000256" key="2">
    <source>
        <dbReference type="ARBA" id="ARBA00023002"/>
    </source>
</evidence>
<dbReference type="Gene3D" id="3.40.50.720">
    <property type="entry name" value="NAD(P)-binding Rossmann-like Domain"/>
    <property type="match status" value="2"/>
</dbReference>
<keyword evidence="8" id="KW-1185">Reference proteome</keyword>
<dbReference type="GO" id="GO:0016616">
    <property type="term" value="F:oxidoreductase activity, acting on the CH-OH group of donors, NAD or NADP as acceptor"/>
    <property type="evidence" value="ECO:0007669"/>
    <property type="project" value="InterPro"/>
</dbReference>
<dbReference type="EMBL" id="AP023420">
    <property type="protein sequence ID" value="BCK85438.1"/>
    <property type="molecule type" value="Genomic_DNA"/>
</dbReference>
<evidence type="ECO:0000313" key="8">
    <source>
        <dbReference type="Proteomes" id="UP000679848"/>
    </source>
</evidence>
<dbReference type="SUPFAM" id="SSF52283">
    <property type="entry name" value="Formate/glycerate dehydrogenase catalytic domain-like"/>
    <property type="match status" value="1"/>
</dbReference>
<feature type="domain" description="D-isomer specific 2-hydroxyacid dehydrogenase NAD-binding" evidence="6">
    <location>
        <begin position="118"/>
        <end position="297"/>
    </location>
</feature>
<dbReference type="InterPro" id="IPR006139">
    <property type="entry name" value="D-isomer_2_OHA_DH_cat_dom"/>
</dbReference>
<dbReference type="AlphaFoldDB" id="A0A810QAX9"/>
<dbReference type="PANTHER" id="PTHR43761:SF1">
    <property type="entry name" value="D-ISOMER SPECIFIC 2-HYDROXYACID DEHYDROGENASE CATALYTIC DOMAIN-CONTAINING PROTEIN-RELATED"/>
    <property type="match status" value="1"/>
</dbReference>